<evidence type="ECO:0000256" key="1">
    <source>
        <dbReference type="SAM" id="MobiDB-lite"/>
    </source>
</evidence>
<name>A0A9D2EHQ2_9MICO</name>
<reference evidence="2" key="1">
    <citation type="journal article" date="2021" name="PeerJ">
        <title>Extensive microbial diversity within the chicken gut microbiome revealed by metagenomics and culture.</title>
        <authorList>
            <person name="Gilroy R."/>
            <person name="Ravi A."/>
            <person name="Getino M."/>
            <person name="Pursley I."/>
            <person name="Horton D.L."/>
            <person name="Alikhan N.F."/>
            <person name="Baker D."/>
            <person name="Gharbi K."/>
            <person name="Hall N."/>
            <person name="Watson M."/>
            <person name="Adriaenssens E.M."/>
            <person name="Foster-Nyarko E."/>
            <person name="Jarju S."/>
            <person name="Secka A."/>
            <person name="Antonio M."/>
            <person name="Oren A."/>
            <person name="Chaudhuri R.R."/>
            <person name="La Ragione R."/>
            <person name="Hildebrand F."/>
            <person name="Pallen M.J."/>
        </authorList>
    </citation>
    <scope>NUCLEOTIDE SEQUENCE</scope>
    <source>
        <strain evidence="2">ChiGjej4B4-7305</strain>
    </source>
</reference>
<evidence type="ECO:0000313" key="2">
    <source>
        <dbReference type="EMBL" id="HIZ37834.1"/>
    </source>
</evidence>
<dbReference type="AlphaFoldDB" id="A0A9D2EHQ2"/>
<protein>
    <submittedName>
        <fullName evidence="2">Uncharacterized protein</fullName>
    </submittedName>
</protein>
<feature type="region of interest" description="Disordered" evidence="1">
    <location>
        <begin position="193"/>
        <end position="212"/>
    </location>
</feature>
<organism evidence="2 3">
    <name type="scientific">Candidatus Ruania gallistercoris</name>
    <dbReference type="NCBI Taxonomy" id="2838746"/>
    <lineage>
        <taxon>Bacteria</taxon>
        <taxon>Bacillati</taxon>
        <taxon>Actinomycetota</taxon>
        <taxon>Actinomycetes</taxon>
        <taxon>Micrococcales</taxon>
        <taxon>Ruaniaceae</taxon>
        <taxon>Ruania</taxon>
    </lineage>
</organism>
<dbReference type="Proteomes" id="UP000824037">
    <property type="component" value="Unassembled WGS sequence"/>
</dbReference>
<reference evidence="2" key="2">
    <citation type="submission" date="2021-04" db="EMBL/GenBank/DDBJ databases">
        <authorList>
            <person name="Gilroy R."/>
        </authorList>
    </citation>
    <scope>NUCLEOTIDE SEQUENCE</scope>
    <source>
        <strain evidence="2">ChiGjej4B4-7305</strain>
    </source>
</reference>
<gene>
    <name evidence="2" type="ORF">H9815_18815</name>
</gene>
<comment type="caution">
    <text evidence="2">The sequence shown here is derived from an EMBL/GenBank/DDBJ whole genome shotgun (WGS) entry which is preliminary data.</text>
</comment>
<accession>A0A9D2EHQ2</accession>
<proteinExistence type="predicted"/>
<sequence>MRRWAVVVVVGVLIAVAVTFALTRSSGSDTAAAADWQADLVAWESEQAEALVLPEGTALTAVVTGDAMSPIGAAGTDESVDEVNAACTRLTAFVDQVRDTPGPPAIPADVEATDEQTAAFEADLAALTTLQQSVQEPGATVRQFCGTYPVLIDAHQSDGDIDEARQMFAQALDAQCPLPDLADACAALSSGAQMAAGEQDGEPGSPPAIEPDQIRSEIAEQLAAAEEEIDGAATAFADALASA</sequence>
<dbReference type="EMBL" id="DXBY01000323">
    <property type="protein sequence ID" value="HIZ37834.1"/>
    <property type="molecule type" value="Genomic_DNA"/>
</dbReference>
<evidence type="ECO:0000313" key="3">
    <source>
        <dbReference type="Proteomes" id="UP000824037"/>
    </source>
</evidence>